<evidence type="ECO:0000259" key="1">
    <source>
        <dbReference type="PROSITE" id="PS50994"/>
    </source>
</evidence>
<dbReference type="AlphaFoldDB" id="A0A2U2DGE7"/>
<comment type="caution">
    <text evidence="2">The sequence shown here is derived from an EMBL/GenBank/DDBJ whole genome shotgun (WGS) entry which is preliminary data.</text>
</comment>
<dbReference type="Gene3D" id="3.30.420.10">
    <property type="entry name" value="Ribonuclease H-like superfamily/Ribonuclease H"/>
    <property type="match status" value="1"/>
</dbReference>
<dbReference type="Gene3D" id="1.10.10.10">
    <property type="entry name" value="Winged helix-like DNA-binding domain superfamily/Winged helix DNA-binding domain"/>
    <property type="match status" value="1"/>
</dbReference>
<name>A0A2U2DGE7_9HYPH</name>
<dbReference type="InterPro" id="IPR047656">
    <property type="entry name" value="IS481-like_transpos"/>
</dbReference>
<dbReference type="InterPro" id="IPR001584">
    <property type="entry name" value="Integrase_cat-core"/>
</dbReference>
<evidence type="ECO:0000313" key="3">
    <source>
        <dbReference type="Proteomes" id="UP000245252"/>
    </source>
</evidence>
<dbReference type="InterPro" id="IPR009057">
    <property type="entry name" value="Homeodomain-like_sf"/>
</dbReference>
<sequence length="297" mass="35093">MMTFRREVSHKMRVLQHAERHGDVSQTCRYFGIGRASFYRWKSAFERYGEAGLENRSSAPKNPANQKPAEVIEKVLHLRTRYHLGPMRISWYMSRYHAITISDACIYRILKRNGLSRLPGGTRVRKIHTQRYEQRVPGHQIQVDVKFLKFEGVDGKVVKRFQYTAIDDATRIRALKVYDRHTQANAIDFIDTVIAKFPFRIREVRTDNGHEFQAKFHWHVEDQGIRHAYIKPASPQLNGKVERSHRTDDQEFYQLLSYTDDTDLVQKLSEWERFYNLARPHGAFNGKAPYEILRERL</sequence>
<dbReference type="GO" id="GO:0015074">
    <property type="term" value="P:DNA integration"/>
    <property type="evidence" value="ECO:0007669"/>
    <property type="project" value="InterPro"/>
</dbReference>
<keyword evidence="3" id="KW-1185">Reference proteome</keyword>
<dbReference type="InterPro" id="IPR036388">
    <property type="entry name" value="WH-like_DNA-bd_sf"/>
</dbReference>
<feature type="domain" description="Integrase catalytic" evidence="1">
    <location>
        <begin position="133"/>
        <end position="297"/>
    </location>
</feature>
<dbReference type="PROSITE" id="PS50994">
    <property type="entry name" value="INTEGRASE"/>
    <property type="match status" value="1"/>
</dbReference>
<protein>
    <submittedName>
        <fullName evidence="2">IS481 family transposase</fullName>
    </submittedName>
</protein>
<dbReference type="GO" id="GO:0003676">
    <property type="term" value="F:nucleic acid binding"/>
    <property type="evidence" value="ECO:0007669"/>
    <property type="project" value="InterPro"/>
</dbReference>
<dbReference type="SUPFAM" id="SSF53098">
    <property type="entry name" value="Ribonuclease H-like"/>
    <property type="match status" value="1"/>
</dbReference>
<dbReference type="NCBIfam" id="NF033577">
    <property type="entry name" value="transpos_IS481"/>
    <property type="match status" value="1"/>
</dbReference>
<dbReference type="InterPro" id="IPR036397">
    <property type="entry name" value="RNaseH_sf"/>
</dbReference>
<dbReference type="PANTHER" id="PTHR35004">
    <property type="entry name" value="TRANSPOSASE RV3428C-RELATED"/>
    <property type="match status" value="1"/>
</dbReference>
<dbReference type="Pfam" id="PF13518">
    <property type="entry name" value="HTH_28"/>
    <property type="match status" value="1"/>
</dbReference>
<dbReference type="Pfam" id="PF13683">
    <property type="entry name" value="rve_3"/>
    <property type="match status" value="1"/>
</dbReference>
<evidence type="ECO:0000313" key="2">
    <source>
        <dbReference type="EMBL" id="PWE52370.1"/>
    </source>
</evidence>
<reference evidence="2 3" key="1">
    <citation type="submission" date="2018-05" db="EMBL/GenBank/DDBJ databases">
        <title>The draft genome of strain NS-104.</title>
        <authorList>
            <person name="Hang P."/>
            <person name="Jiang J."/>
        </authorList>
    </citation>
    <scope>NUCLEOTIDE SEQUENCE [LARGE SCALE GENOMIC DNA]</scope>
    <source>
        <strain evidence="2 3">NS-104</strain>
    </source>
</reference>
<dbReference type="PANTHER" id="PTHR35004:SF7">
    <property type="entry name" value="INTEGRASE PROTEIN"/>
    <property type="match status" value="1"/>
</dbReference>
<gene>
    <name evidence="2" type="ORF">DEM27_31520</name>
</gene>
<dbReference type="SUPFAM" id="SSF46689">
    <property type="entry name" value="Homeodomain-like"/>
    <property type="match status" value="1"/>
</dbReference>
<dbReference type="OrthoDB" id="9803878at2"/>
<dbReference type="EMBL" id="QFBC01000027">
    <property type="protein sequence ID" value="PWE52370.1"/>
    <property type="molecule type" value="Genomic_DNA"/>
</dbReference>
<dbReference type="Proteomes" id="UP000245252">
    <property type="component" value="Unassembled WGS sequence"/>
</dbReference>
<dbReference type="RefSeq" id="WP_109462198.1">
    <property type="nucleotide sequence ID" value="NZ_QFBC01000027.1"/>
</dbReference>
<accession>A0A2U2DGE7</accession>
<dbReference type="InterPro" id="IPR012337">
    <property type="entry name" value="RNaseH-like_sf"/>
</dbReference>
<proteinExistence type="predicted"/>
<organism evidence="2 3">
    <name type="scientific">Metarhizobium album</name>
    <dbReference type="NCBI Taxonomy" id="2182425"/>
    <lineage>
        <taxon>Bacteria</taxon>
        <taxon>Pseudomonadati</taxon>
        <taxon>Pseudomonadota</taxon>
        <taxon>Alphaproteobacteria</taxon>
        <taxon>Hyphomicrobiales</taxon>
        <taxon>Rhizobiaceae</taxon>
        <taxon>Metarhizobium</taxon>
    </lineage>
</organism>
<dbReference type="InterPro" id="IPR055247">
    <property type="entry name" value="InsJ-like_HTH"/>
</dbReference>